<dbReference type="PANTHER" id="PTHR30437:SF5">
    <property type="entry name" value="REGULATOR OF NUCLEOSIDE DIPHOSPHATE KINASE"/>
    <property type="match status" value="1"/>
</dbReference>
<dbReference type="NCBIfam" id="NF004396">
    <property type="entry name" value="PRK05753.1"/>
    <property type="match status" value="1"/>
</dbReference>
<dbReference type="Gene3D" id="3.10.50.30">
    <property type="entry name" value="Transcription elongation factor, GreA/GreB, C-terminal domain"/>
    <property type="match status" value="1"/>
</dbReference>
<dbReference type="InterPro" id="IPR029462">
    <property type="entry name" value="Rnk_N"/>
</dbReference>
<organism evidence="4 5">
    <name type="scientific">Vibrio alfacsensis</name>
    <dbReference type="NCBI Taxonomy" id="1074311"/>
    <lineage>
        <taxon>Bacteria</taxon>
        <taxon>Pseudomonadati</taxon>
        <taxon>Pseudomonadota</taxon>
        <taxon>Gammaproteobacteria</taxon>
        <taxon>Vibrionales</taxon>
        <taxon>Vibrionaceae</taxon>
        <taxon>Vibrio</taxon>
    </lineage>
</organism>
<dbReference type="PANTHER" id="PTHR30437">
    <property type="entry name" value="TRANSCRIPTION ELONGATION FACTOR GREA"/>
    <property type="match status" value="1"/>
</dbReference>
<keyword evidence="4" id="KW-0808">Transferase</keyword>
<dbReference type="Gene3D" id="1.10.286.20">
    <property type="match status" value="1"/>
</dbReference>
<sequence length="130" mass="14628">MPKSITITTVDYQHISSLLDNMPTLTEDMTQLEDEINRAEIVSPHEIKNNIVTMNSTVSFKFTDEDDVIEKILVYPHQVNSNQHISILAPIGMALLGLKIGQSIDWALPNGKRKTIQILDVIYQPETSIP</sequence>
<evidence type="ECO:0000313" key="4">
    <source>
        <dbReference type="EMBL" id="AXY03160.1"/>
    </source>
</evidence>
<evidence type="ECO:0000259" key="2">
    <source>
        <dbReference type="Pfam" id="PF01272"/>
    </source>
</evidence>
<dbReference type="Pfam" id="PF01272">
    <property type="entry name" value="GreA_GreB"/>
    <property type="match status" value="1"/>
</dbReference>
<evidence type="ECO:0000259" key="3">
    <source>
        <dbReference type="Pfam" id="PF14760"/>
    </source>
</evidence>
<evidence type="ECO:0000313" key="5">
    <source>
        <dbReference type="Proteomes" id="UP000262832"/>
    </source>
</evidence>
<keyword evidence="4" id="KW-0418">Kinase</keyword>
<feature type="domain" description="Regulator of nucleoside diphosphate kinase N-terminal" evidence="3">
    <location>
        <begin position="4"/>
        <end position="42"/>
    </location>
</feature>
<gene>
    <name evidence="4" type="ORF">D1115_19845</name>
</gene>
<dbReference type="GO" id="GO:0016301">
    <property type="term" value="F:kinase activity"/>
    <property type="evidence" value="ECO:0007669"/>
    <property type="project" value="UniProtKB-KW"/>
</dbReference>
<proteinExistence type="predicted"/>
<accession>A0ABM6YZW0</accession>
<feature type="domain" description="Transcription elongation factor GreA/GreB C-terminal" evidence="2">
    <location>
        <begin position="49"/>
        <end position="123"/>
    </location>
</feature>
<keyword evidence="1" id="KW-0175">Coiled coil</keyword>
<dbReference type="InterPro" id="IPR001437">
    <property type="entry name" value="Tscrpt_elong_fac_GreA/B_C"/>
</dbReference>
<reference evidence="4 5" key="1">
    <citation type="submission" date="2018-08" db="EMBL/GenBank/DDBJ databases">
        <title>Genomic taxonomy of the Vibrionaceae family.</title>
        <authorList>
            <person name="Gomez-Gil B."/>
            <person name="Tanaka M."/>
            <person name="Sawabe T."/>
            <person name="Enciso-Ibarra K."/>
        </authorList>
    </citation>
    <scope>NUCLEOTIDE SEQUENCE [LARGE SCALE GENOMIC DNA]</scope>
    <source>
        <strain evidence="4 5">CAIM 1831</strain>
    </source>
</reference>
<protein>
    <submittedName>
        <fullName evidence="4">Nucleoside diphosphate kinase regulator</fullName>
    </submittedName>
</protein>
<dbReference type="SUPFAM" id="SSF54534">
    <property type="entry name" value="FKBP-like"/>
    <property type="match status" value="1"/>
</dbReference>
<dbReference type="RefSeq" id="WP_128813056.1">
    <property type="nucleotide sequence ID" value="NZ_CP032094.1"/>
</dbReference>
<evidence type="ECO:0000256" key="1">
    <source>
        <dbReference type="SAM" id="Coils"/>
    </source>
</evidence>
<keyword evidence="5" id="KW-1185">Reference proteome</keyword>
<feature type="coiled-coil region" evidence="1">
    <location>
        <begin position="15"/>
        <end position="42"/>
    </location>
</feature>
<dbReference type="InterPro" id="IPR036953">
    <property type="entry name" value="GreA/GreB_C_sf"/>
</dbReference>
<name>A0ABM6YZW0_9VIBR</name>
<dbReference type="Proteomes" id="UP000262832">
    <property type="component" value="Chromosome II"/>
</dbReference>
<dbReference type="InterPro" id="IPR023459">
    <property type="entry name" value="Tscrpt_elong_fac_GreA/B_fam"/>
</dbReference>
<dbReference type="EMBL" id="CP032094">
    <property type="protein sequence ID" value="AXY03160.1"/>
    <property type="molecule type" value="Genomic_DNA"/>
</dbReference>
<dbReference type="Pfam" id="PF14760">
    <property type="entry name" value="Rnk_N"/>
    <property type="match status" value="1"/>
</dbReference>